<dbReference type="PANTHER" id="PTHR32060:SF30">
    <property type="entry name" value="CARBOXY-TERMINAL PROCESSING PROTEASE CTPA"/>
    <property type="match status" value="1"/>
</dbReference>
<evidence type="ECO:0000256" key="2">
    <source>
        <dbReference type="ARBA" id="ARBA00022670"/>
    </source>
</evidence>
<dbReference type="Pfam" id="PF17820">
    <property type="entry name" value="PDZ_6"/>
    <property type="match status" value="1"/>
</dbReference>
<evidence type="ECO:0000256" key="3">
    <source>
        <dbReference type="ARBA" id="ARBA00022801"/>
    </source>
</evidence>
<evidence type="ECO:0000313" key="9">
    <source>
        <dbReference type="Proteomes" id="UP000005113"/>
    </source>
</evidence>
<evidence type="ECO:0000256" key="4">
    <source>
        <dbReference type="ARBA" id="ARBA00022825"/>
    </source>
</evidence>
<dbReference type="CDD" id="cd06782">
    <property type="entry name" value="cpPDZ_CPP-like"/>
    <property type="match status" value="1"/>
</dbReference>
<dbReference type="InterPro" id="IPR041489">
    <property type="entry name" value="PDZ_6"/>
</dbReference>
<name>J1I0T3_9BACT</name>
<dbReference type="GO" id="GO:0006508">
    <property type="term" value="P:proteolysis"/>
    <property type="evidence" value="ECO:0007669"/>
    <property type="project" value="UniProtKB-KW"/>
</dbReference>
<dbReference type="SMART" id="SM00245">
    <property type="entry name" value="TSPc"/>
    <property type="match status" value="1"/>
</dbReference>
<evidence type="ECO:0000256" key="5">
    <source>
        <dbReference type="RuleBase" id="RU004404"/>
    </source>
</evidence>
<dbReference type="Gene3D" id="2.30.42.10">
    <property type="match status" value="1"/>
</dbReference>
<dbReference type="SUPFAM" id="SSF52096">
    <property type="entry name" value="ClpP/crotonase"/>
    <property type="match status" value="1"/>
</dbReference>
<keyword evidence="6" id="KW-0732">Signal</keyword>
<evidence type="ECO:0000259" key="7">
    <source>
        <dbReference type="PROSITE" id="PS50106"/>
    </source>
</evidence>
<feature type="chain" id="PRO_5003743893" evidence="6">
    <location>
        <begin position="25"/>
        <end position="548"/>
    </location>
</feature>
<dbReference type="PANTHER" id="PTHR32060">
    <property type="entry name" value="TAIL-SPECIFIC PROTEASE"/>
    <property type="match status" value="1"/>
</dbReference>
<evidence type="ECO:0000313" key="8">
    <source>
        <dbReference type="EMBL" id="EJF51878.1"/>
    </source>
</evidence>
<dbReference type="GO" id="GO:0004175">
    <property type="term" value="F:endopeptidase activity"/>
    <property type="evidence" value="ECO:0007669"/>
    <property type="project" value="TreeGrafter"/>
</dbReference>
<gene>
    <name evidence="8" type="ORF">SapgrDRAFT_0119</name>
</gene>
<dbReference type="Gene3D" id="3.30.750.44">
    <property type="match status" value="1"/>
</dbReference>
<dbReference type="InterPro" id="IPR004447">
    <property type="entry name" value="Peptidase_S41A"/>
</dbReference>
<dbReference type="Proteomes" id="UP000005113">
    <property type="component" value="Unassembled WGS sequence"/>
</dbReference>
<dbReference type="Pfam" id="PF03572">
    <property type="entry name" value="Peptidase_S41"/>
    <property type="match status" value="1"/>
</dbReference>
<feature type="domain" description="PDZ" evidence="7">
    <location>
        <begin position="84"/>
        <end position="152"/>
    </location>
</feature>
<dbReference type="PROSITE" id="PS50106">
    <property type="entry name" value="PDZ"/>
    <property type="match status" value="1"/>
</dbReference>
<dbReference type="SMART" id="SM00228">
    <property type="entry name" value="PDZ"/>
    <property type="match status" value="1"/>
</dbReference>
<protein>
    <submittedName>
        <fullName evidence="8">C-terminal processing peptidase</fullName>
    </submittedName>
</protein>
<keyword evidence="3 5" id="KW-0378">Hydrolase</keyword>
<feature type="signal peptide" evidence="6">
    <location>
        <begin position="1"/>
        <end position="24"/>
    </location>
</feature>
<dbReference type="RefSeq" id="WP_002656393.1">
    <property type="nucleotide sequence ID" value="NZ_JH719942.1"/>
</dbReference>
<organism evidence="8 9">
    <name type="scientific">Saprospira grandis DSM 2844</name>
    <dbReference type="NCBI Taxonomy" id="694433"/>
    <lineage>
        <taxon>Bacteria</taxon>
        <taxon>Pseudomonadati</taxon>
        <taxon>Bacteroidota</taxon>
        <taxon>Saprospiria</taxon>
        <taxon>Saprospirales</taxon>
        <taxon>Saprospiraceae</taxon>
        <taxon>Saprospira</taxon>
    </lineage>
</organism>
<dbReference type="InterPro" id="IPR036034">
    <property type="entry name" value="PDZ_sf"/>
</dbReference>
<dbReference type="CDD" id="cd07560">
    <property type="entry name" value="Peptidase_S41_CPP"/>
    <property type="match status" value="1"/>
</dbReference>
<keyword evidence="2 5" id="KW-0645">Protease</keyword>
<dbReference type="GO" id="GO:0030288">
    <property type="term" value="C:outer membrane-bounded periplasmic space"/>
    <property type="evidence" value="ECO:0007669"/>
    <property type="project" value="TreeGrafter"/>
</dbReference>
<dbReference type="EMBL" id="JH719942">
    <property type="protein sequence ID" value="EJF51878.1"/>
    <property type="molecule type" value="Genomic_DNA"/>
</dbReference>
<dbReference type="NCBIfam" id="TIGR00225">
    <property type="entry name" value="prc"/>
    <property type="match status" value="1"/>
</dbReference>
<comment type="similarity">
    <text evidence="1 5">Belongs to the peptidase S41A family.</text>
</comment>
<accession>J1I0T3</accession>
<reference evidence="9" key="1">
    <citation type="journal article" date="2012" name="Stand. Genomic Sci.">
        <title>Permanent draft genome sequence of the gliding predator Saprospira grandis strain Sa g1 (= HR1).</title>
        <authorList>
            <person name="Mavromatis K."/>
            <person name="Chertkov O."/>
            <person name="Lapidus A."/>
            <person name="Nolan M."/>
            <person name="Lucas S."/>
            <person name="Tice H."/>
            <person name="Del Rio T.G."/>
            <person name="Cheng J.F."/>
            <person name="Han C."/>
            <person name="Tapia R."/>
            <person name="Bruce D."/>
            <person name="Goodwin L.A."/>
            <person name="Pitluck S."/>
            <person name="Huntemann M."/>
            <person name="Liolios K."/>
            <person name="Pagani I."/>
            <person name="Ivanova N."/>
            <person name="Mikhailova N."/>
            <person name="Pati A."/>
            <person name="Chen A."/>
            <person name="Palaniappan K."/>
            <person name="Land M."/>
            <person name="Brambilla E.M."/>
            <person name="Rohde M."/>
            <person name="Spring S."/>
            <person name="Goker M."/>
            <person name="Detter J.C."/>
            <person name="Bristow J."/>
            <person name="Eisen J.A."/>
            <person name="Markowitz V."/>
            <person name="Hugenholtz P."/>
            <person name="Kyrpides N.C."/>
            <person name="Klenk H.P."/>
            <person name="Woyke T."/>
        </authorList>
    </citation>
    <scope>NUCLEOTIDE SEQUENCE [LARGE SCALE GENOMIC DNA]</scope>
    <source>
        <strain evidence="9">DSM 2844</strain>
    </source>
</reference>
<dbReference type="GO" id="GO:0008236">
    <property type="term" value="F:serine-type peptidase activity"/>
    <property type="evidence" value="ECO:0007669"/>
    <property type="project" value="UniProtKB-KW"/>
</dbReference>
<dbReference type="Gene3D" id="3.90.226.10">
    <property type="entry name" value="2-enoyl-CoA Hydratase, Chain A, domain 1"/>
    <property type="match status" value="1"/>
</dbReference>
<dbReference type="GO" id="GO:0007165">
    <property type="term" value="P:signal transduction"/>
    <property type="evidence" value="ECO:0007669"/>
    <property type="project" value="TreeGrafter"/>
</dbReference>
<evidence type="ECO:0000256" key="6">
    <source>
        <dbReference type="SAM" id="SignalP"/>
    </source>
</evidence>
<dbReference type="InterPro" id="IPR005151">
    <property type="entry name" value="Tail-specific_protease"/>
</dbReference>
<dbReference type="InterPro" id="IPR029045">
    <property type="entry name" value="ClpP/crotonase-like_dom_sf"/>
</dbReference>
<dbReference type="AlphaFoldDB" id="J1I0T3"/>
<dbReference type="SUPFAM" id="SSF50156">
    <property type="entry name" value="PDZ domain-like"/>
    <property type="match status" value="1"/>
</dbReference>
<dbReference type="HOGENOM" id="CLU_017295_2_0_10"/>
<dbReference type="InterPro" id="IPR001478">
    <property type="entry name" value="PDZ"/>
</dbReference>
<proteinExistence type="inferred from homology"/>
<sequence length="548" mass="60537">MFAIQSAKKLFFAFLILGGGMALATTLTDEFEIAKNLELYSNVFRELNTYYVDEVPPEDLMKSGLDAMLKSLDPYTTYIPAEEVARFRSSITGSYAGIGTRVRVTASGGLITAVYPKGPAHKAGLMAGDTLLFIDEVSLKGKALSEISQELRGKMGQAMQLTVHRPGQSKKLRFSLRRQNILINNLPHYEVLPGKIAYFSLSTFSEKAGQHLGEALEALQEKEKLNGVILDLRGNTGGLLSEAVNVINVFVPRGREVVSIQGREKSQQQIFRTLNMPIDSSIALAVLINERSASASEIVAGAIQDLDRGVIVGQRSFGKGLVQNTVDLPHGAKIKLTTARYYIPSGRCIQSLEYENGAPKVIADSLRQVFSTLAGRKVYDGGGIRPDLVHENQEWLSLKKQLLASPAIFDFGVAYRSQHKLPEDLDNWSLQAKDFDDFMALMDKNAYLKKSKTALALEQFEQKLDQEGALKIALDKELKALEKGLRSQERNKLLAAKDKILSLLEVEIVGQEKLRAAAIAHSLKADHCLDMALELLGKKKKYQRLLMP</sequence>
<keyword evidence="4 5" id="KW-0720">Serine protease</keyword>
<evidence type="ECO:0000256" key="1">
    <source>
        <dbReference type="ARBA" id="ARBA00009179"/>
    </source>
</evidence>